<evidence type="ECO:0000313" key="1">
    <source>
        <dbReference type="Proteomes" id="UP000515124"/>
    </source>
</evidence>
<dbReference type="KEGG" id="pavi:110751930"/>
<protein>
    <submittedName>
        <fullName evidence="2">Uncharacterized protein LOC110751930</fullName>
    </submittedName>
</protein>
<evidence type="ECO:0000313" key="2">
    <source>
        <dbReference type="RefSeq" id="XP_021808179.1"/>
    </source>
</evidence>
<name>A0A6P5RYE2_PRUAV</name>
<accession>A0A6P5RYE2</accession>
<dbReference type="RefSeq" id="XP_021808179.1">
    <property type="nucleotide sequence ID" value="XM_021952487.1"/>
</dbReference>
<gene>
    <name evidence="2" type="primary">LOC110751930</name>
</gene>
<dbReference type="AlphaFoldDB" id="A0A6P5RYE2"/>
<dbReference type="GeneID" id="110751930"/>
<sequence>MEGVPFHDGNIHDLIESRYVDVRNNGNHSLQMHSSLVRRLSQERELELAKHKEALDFAKAAQYLAPSNSEVAERLEHVKRDLAADRRVIVMLHKMVQDLREKILIMMRKWRLTLKHRYQVMKSMTSSPIYYKEV</sequence>
<dbReference type="Proteomes" id="UP000515124">
    <property type="component" value="Unplaced"/>
</dbReference>
<keyword evidence="1" id="KW-1185">Reference proteome</keyword>
<organism evidence="1 2">
    <name type="scientific">Prunus avium</name>
    <name type="common">Cherry</name>
    <name type="synonym">Cerasus avium</name>
    <dbReference type="NCBI Taxonomy" id="42229"/>
    <lineage>
        <taxon>Eukaryota</taxon>
        <taxon>Viridiplantae</taxon>
        <taxon>Streptophyta</taxon>
        <taxon>Embryophyta</taxon>
        <taxon>Tracheophyta</taxon>
        <taxon>Spermatophyta</taxon>
        <taxon>Magnoliopsida</taxon>
        <taxon>eudicotyledons</taxon>
        <taxon>Gunneridae</taxon>
        <taxon>Pentapetalae</taxon>
        <taxon>rosids</taxon>
        <taxon>fabids</taxon>
        <taxon>Rosales</taxon>
        <taxon>Rosaceae</taxon>
        <taxon>Amygdaloideae</taxon>
        <taxon>Amygdaleae</taxon>
        <taxon>Prunus</taxon>
    </lineage>
</organism>
<proteinExistence type="predicted"/>
<reference evidence="2" key="1">
    <citation type="submission" date="2025-08" db="UniProtKB">
        <authorList>
            <consortium name="RefSeq"/>
        </authorList>
    </citation>
    <scope>IDENTIFICATION</scope>
</reference>